<dbReference type="Pfam" id="PF01757">
    <property type="entry name" value="Acyl_transf_3"/>
    <property type="match status" value="1"/>
</dbReference>
<keyword evidence="10" id="KW-1185">Reference proteome</keyword>
<dbReference type="PANTHER" id="PTHR40074:SF2">
    <property type="entry name" value="O-ACETYLTRANSFERASE WECH"/>
    <property type="match status" value="1"/>
</dbReference>
<feature type="transmembrane region" description="Helical" evidence="7">
    <location>
        <begin position="145"/>
        <end position="163"/>
    </location>
</feature>
<evidence type="ECO:0000259" key="8">
    <source>
        <dbReference type="Pfam" id="PF01757"/>
    </source>
</evidence>
<keyword evidence="5 7" id="KW-1133">Transmembrane helix</keyword>
<dbReference type="OrthoDB" id="8845617at2"/>
<dbReference type="AlphaFoldDB" id="A0A1H5Y3W1"/>
<reference evidence="10" key="1">
    <citation type="submission" date="2016-10" db="EMBL/GenBank/DDBJ databases">
        <authorList>
            <person name="Varghese N."/>
            <person name="Submissions S."/>
        </authorList>
    </citation>
    <scope>NUCLEOTIDE SEQUENCE [LARGE SCALE GENOMIC DNA]</scope>
    <source>
        <strain evidence="10">CGMCC 1.9230</strain>
    </source>
</reference>
<evidence type="ECO:0000256" key="4">
    <source>
        <dbReference type="ARBA" id="ARBA00022692"/>
    </source>
</evidence>
<feature type="transmembrane region" description="Helical" evidence="7">
    <location>
        <begin position="201"/>
        <end position="222"/>
    </location>
</feature>
<evidence type="ECO:0000256" key="5">
    <source>
        <dbReference type="ARBA" id="ARBA00022989"/>
    </source>
</evidence>
<keyword evidence="6 7" id="KW-0472">Membrane</keyword>
<evidence type="ECO:0000313" key="9">
    <source>
        <dbReference type="EMBL" id="SEG18633.1"/>
    </source>
</evidence>
<dbReference type="InterPro" id="IPR002656">
    <property type="entry name" value="Acyl_transf_3_dom"/>
</dbReference>
<comment type="similarity">
    <text evidence="2">Belongs to the acyltransferase 3 family.</text>
</comment>
<dbReference type="GO" id="GO:0005886">
    <property type="term" value="C:plasma membrane"/>
    <property type="evidence" value="ECO:0007669"/>
    <property type="project" value="UniProtKB-SubCell"/>
</dbReference>
<evidence type="ECO:0000256" key="2">
    <source>
        <dbReference type="ARBA" id="ARBA00007400"/>
    </source>
</evidence>
<dbReference type="RefSeq" id="WP_103999990.1">
    <property type="nucleotide sequence ID" value="NZ_FNVP01000007.1"/>
</dbReference>
<accession>A0A1H5Y3W1</accession>
<evidence type="ECO:0000256" key="1">
    <source>
        <dbReference type="ARBA" id="ARBA00004651"/>
    </source>
</evidence>
<keyword evidence="3" id="KW-1003">Cell membrane</keyword>
<evidence type="ECO:0000256" key="7">
    <source>
        <dbReference type="SAM" id="Phobius"/>
    </source>
</evidence>
<feature type="transmembrane region" description="Helical" evidence="7">
    <location>
        <begin position="269"/>
        <end position="288"/>
    </location>
</feature>
<keyword evidence="4 7" id="KW-0812">Transmembrane</keyword>
<dbReference type="Proteomes" id="UP000236737">
    <property type="component" value="Unassembled WGS sequence"/>
</dbReference>
<feature type="transmembrane region" description="Helical" evidence="7">
    <location>
        <begin position="79"/>
        <end position="101"/>
    </location>
</feature>
<feature type="transmembrane region" description="Helical" evidence="7">
    <location>
        <begin position="300"/>
        <end position="321"/>
    </location>
</feature>
<feature type="transmembrane region" description="Helical" evidence="7">
    <location>
        <begin position="113"/>
        <end position="133"/>
    </location>
</feature>
<dbReference type="GO" id="GO:0016413">
    <property type="term" value="F:O-acetyltransferase activity"/>
    <property type="evidence" value="ECO:0007669"/>
    <property type="project" value="TreeGrafter"/>
</dbReference>
<sequence>MKNDRLLNPDFIKAISILGVVFLHSPEIFTSSNPVKFHSQEILRFCVPCFIILWAYFFEKSYSKAISLNDKLLYTKKRFISLFKLYFVYSTFYFFLTVNWNTITLQKVITSHYLGYGFTGQYFFIILLQLIMFFPIFKYFYSKRILLILLTIIVSIIYTYYTLFFKSLPVLLSKLGDTPFILWVPYVFVGVGLAKNEIIKIPLIFILSIFLVPAEWYILNIFNLSHSGYITPMVLLSSILFCVSLAQFKLNIRNKLVLNSIDFFGQNTLLFFVINPLVVVLISSNIEYRTLFTESIILNIFEPLISFILLLLICSIVTYVIKKTKLKGFLY</sequence>
<feature type="transmembrane region" description="Helical" evidence="7">
    <location>
        <begin position="175"/>
        <end position="194"/>
    </location>
</feature>
<dbReference type="GO" id="GO:0009246">
    <property type="term" value="P:enterobacterial common antigen biosynthetic process"/>
    <property type="evidence" value="ECO:0007669"/>
    <property type="project" value="TreeGrafter"/>
</dbReference>
<feature type="domain" description="Acyltransferase 3" evidence="8">
    <location>
        <begin position="8"/>
        <end position="318"/>
    </location>
</feature>
<name>A0A1H5Y3W1_9FLAO</name>
<gene>
    <name evidence="9" type="ORF">SAMN04488130_10756</name>
</gene>
<proteinExistence type="inferred from homology"/>
<evidence type="ECO:0000256" key="3">
    <source>
        <dbReference type="ARBA" id="ARBA00022475"/>
    </source>
</evidence>
<organism evidence="9 10">
    <name type="scientific">Flavobacterium urumqiense</name>
    <dbReference type="NCBI Taxonomy" id="935224"/>
    <lineage>
        <taxon>Bacteria</taxon>
        <taxon>Pseudomonadati</taxon>
        <taxon>Bacteroidota</taxon>
        <taxon>Flavobacteriia</taxon>
        <taxon>Flavobacteriales</taxon>
        <taxon>Flavobacteriaceae</taxon>
        <taxon>Flavobacterium</taxon>
    </lineage>
</organism>
<evidence type="ECO:0000256" key="6">
    <source>
        <dbReference type="ARBA" id="ARBA00023136"/>
    </source>
</evidence>
<feature type="transmembrane region" description="Helical" evidence="7">
    <location>
        <begin position="228"/>
        <end position="248"/>
    </location>
</feature>
<dbReference type="EMBL" id="FNVP01000007">
    <property type="protein sequence ID" value="SEG18633.1"/>
    <property type="molecule type" value="Genomic_DNA"/>
</dbReference>
<feature type="transmembrane region" description="Helical" evidence="7">
    <location>
        <begin position="42"/>
        <end position="58"/>
    </location>
</feature>
<comment type="subcellular location">
    <subcellularLocation>
        <location evidence="1">Cell membrane</location>
        <topology evidence="1">Multi-pass membrane protein</topology>
    </subcellularLocation>
</comment>
<evidence type="ECO:0000313" key="10">
    <source>
        <dbReference type="Proteomes" id="UP000236737"/>
    </source>
</evidence>
<protein>
    <submittedName>
        <fullName evidence="9">Fucose 4-O-acetylase</fullName>
    </submittedName>
</protein>
<dbReference type="PANTHER" id="PTHR40074">
    <property type="entry name" value="O-ACETYLTRANSFERASE WECH"/>
    <property type="match status" value="1"/>
</dbReference>